<evidence type="ECO:0000313" key="2">
    <source>
        <dbReference type="EMBL" id="BAD78887.1"/>
    </source>
</evidence>
<sequence length="143" mass="15733">MTGFIRGLFQSKPKAEQAPQPKQKGESFYLDADEAKSLGNLDYIRSASTIEHTFPKTASNPEERVLIQKVSSLSLEVVEASEGLPQADQRKQAALNKVAAEAEANKAPTKTFAGQAETSETSSRRRSTGDLDMFRQMARDLKK</sequence>
<dbReference type="EMBL" id="AP008231">
    <property type="protein sequence ID" value="BAD78887.1"/>
    <property type="molecule type" value="Genomic_DNA"/>
</dbReference>
<organism evidence="2 3">
    <name type="scientific">Synechococcus sp. (strain ATCC 27144 / PCC 6301 / SAUG 1402/1)</name>
    <name type="common">Anacystis nidulans</name>
    <dbReference type="NCBI Taxonomy" id="269084"/>
    <lineage>
        <taxon>Bacteria</taxon>
        <taxon>Bacillati</taxon>
        <taxon>Cyanobacteriota</taxon>
        <taxon>Cyanophyceae</taxon>
        <taxon>Synechococcales</taxon>
        <taxon>Synechococcaceae</taxon>
        <taxon>Synechococcus</taxon>
    </lineage>
</organism>
<feature type="region of interest" description="Disordered" evidence="1">
    <location>
        <begin position="1"/>
        <end position="25"/>
    </location>
</feature>
<evidence type="ECO:0000313" key="3">
    <source>
        <dbReference type="Proteomes" id="UP000001175"/>
    </source>
</evidence>
<name>A0A0H3K0R9_SYNP6</name>
<gene>
    <name evidence="2" type="ordered locus">syc0697_d</name>
</gene>
<dbReference type="eggNOG" id="ENOG5032YQE">
    <property type="taxonomic scope" value="Bacteria"/>
</dbReference>
<dbReference type="AlphaFoldDB" id="A0A0H3K0R9"/>
<dbReference type="RefSeq" id="WP_011243009.1">
    <property type="nucleotide sequence ID" value="NC_006576.1"/>
</dbReference>
<feature type="compositionally biased region" description="Basic and acidic residues" evidence="1">
    <location>
        <begin position="127"/>
        <end position="143"/>
    </location>
</feature>
<proteinExistence type="predicted"/>
<dbReference type="GeneID" id="72429690"/>
<accession>A0A0H3K0R9</accession>
<protein>
    <submittedName>
        <fullName evidence="2">Uncharacterized protein</fullName>
    </submittedName>
</protein>
<dbReference type="KEGG" id="syc:syc0697_d"/>
<feature type="region of interest" description="Disordered" evidence="1">
    <location>
        <begin position="99"/>
        <end position="143"/>
    </location>
</feature>
<evidence type="ECO:0000256" key="1">
    <source>
        <dbReference type="SAM" id="MobiDB-lite"/>
    </source>
</evidence>
<reference evidence="2 3" key="1">
    <citation type="journal article" date="2007" name="Photosyn. Res.">
        <title>Complete nucleotide sequence of the freshwater unicellular cyanobacterium Synechococcus elongatus PCC 6301 chromosome: gene content and organization.</title>
        <authorList>
            <person name="Sugita C."/>
            <person name="Ogata K."/>
            <person name="Shikata M."/>
            <person name="Jikuya H."/>
            <person name="Takano J."/>
            <person name="Furumichi M."/>
            <person name="Kanehisa M."/>
            <person name="Omata T."/>
            <person name="Sugiura M."/>
            <person name="Sugita M."/>
        </authorList>
    </citation>
    <scope>NUCLEOTIDE SEQUENCE [LARGE SCALE GENOMIC DNA]</scope>
    <source>
        <strain evidence="3">ATCC 27144 / PCC 6301 / SAUG 1402/1</strain>
    </source>
</reference>
<dbReference type="Proteomes" id="UP000001175">
    <property type="component" value="Chromosome"/>
</dbReference>